<keyword evidence="10" id="KW-0325">Glycoprotein</keyword>
<dbReference type="GO" id="GO:0006979">
    <property type="term" value="P:response to oxidative stress"/>
    <property type="evidence" value="ECO:0007669"/>
    <property type="project" value="UniProtKB-UniRule"/>
</dbReference>
<dbReference type="GO" id="GO:0006950">
    <property type="term" value="P:response to stress"/>
    <property type="evidence" value="ECO:0000318"/>
    <property type="project" value="GO_Central"/>
</dbReference>
<comment type="cofactor">
    <cofactor evidence="15 18">
        <name>Ca(2+)</name>
        <dbReference type="ChEBI" id="CHEBI:29108"/>
    </cofactor>
    <text evidence="15 18">Binds 2 calcium ions per subunit.</text>
</comment>
<dbReference type="Pfam" id="PF00141">
    <property type="entry name" value="peroxidase"/>
    <property type="match status" value="1"/>
</dbReference>
<evidence type="ECO:0000313" key="20">
    <source>
        <dbReference type="EMBL" id="KMZ62607.1"/>
    </source>
</evidence>
<evidence type="ECO:0000256" key="2">
    <source>
        <dbReference type="ARBA" id="ARBA00006873"/>
    </source>
</evidence>
<evidence type="ECO:0000256" key="1">
    <source>
        <dbReference type="ARBA" id="ARBA00000189"/>
    </source>
</evidence>
<feature type="binding site" evidence="15">
    <location>
        <position position="251"/>
    </location>
    <ligand>
        <name>Ca(2+)</name>
        <dbReference type="ChEBI" id="CHEBI:29108"/>
        <label>2</label>
    </ligand>
</feature>
<dbReference type="GO" id="GO:0005576">
    <property type="term" value="C:extracellular region"/>
    <property type="evidence" value="ECO:0007669"/>
    <property type="project" value="UniProtKB-SubCell"/>
</dbReference>
<keyword evidence="7 18" id="KW-0560">Oxidoreductase</keyword>
<feature type="disulfide bond" evidence="17">
    <location>
        <begin position="30"/>
        <end position="111"/>
    </location>
</feature>
<dbReference type="FunFam" id="1.10.420.10:FF:000001">
    <property type="entry name" value="Peroxidase"/>
    <property type="match status" value="1"/>
</dbReference>
<dbReference type="GO" id="GO:0020037">
    <property type="term" value="F:heme binding"/>
    <property type="evidence" value="ECO:0007669"/>
    <property type="project" value="UniProtKB-UniRule"/>
</dbReference>
<dbReference type="GO" id="GO:0004601">
    <property type="term" value="F:peroxidase activity"/>
    <property type="evidence" value="ECO:0000318"/>
    <property type="project" value="GO_Central"/>
</dbReference>
<feature type="binding site" evidence="15">
    <location>
        <position position="67"/>
    </location>
    <ligand>
        <name>Ca(2+)</name>
        <dbReference type="ChEBI" id="CHEBI:29108"/>
        <label>1</label>
    </ligand>
</feature>
<evidence type="ECO:0000256" key="4">
    <source>
        <dbReference type="ARBA" id="ARBA00022617"/>
    </source>
</evidence>
<feature type="active site" description="Proton acceptor" evidence="13">
    <location>
        <position position="61"/>
    </location>
</feature>
<evidence type="ECO:0000256" key="12">
    <source>
        <dbReference type="ARBA" id="ARBA00023324"/>
    </source>
</evidence>
<feature type="disulfide bond" evidence="17">
    <location>
        <begin position="117"/>
        <end position="324"/>
    </location>
</feature>
<evidence type="ECO:0000256" key="13">
    <source>
        <dbReference type="PIRSR" id="PIRSR600823-1"/>
    </source>
</evidence>
<evidence type="ECO:0000259" key="19">
    <source>
        <dbReference type="PROSITE" id="PS50873"/>
    </source>
</evidence>
<keyword evidence="4 18" id="KW-0349">Heme</keyword>
<accession>A0A0K9P323</accession>
<keyword evidence="5 15" id="KW-0479">Metal-binding</keyword>
<keyword evidence="12 18" id="KW-0376">Hydrogen peroxide</keyword>
<dbReference type="GO" id="GO:0009505">
    <property type="term" value="C:plant-type cell wall"/>
    <property type="evidence" value="ECO:0000318"/>
    <property type="project" value="GO_Central"/>
</dbReference>
<evidence type="ECO:0000256" key="3">
    <source>
        <dbReference type="ARBA" id="ARBA00022559"/>
    </source>
</evidence>
<feature type="chain" id="PRO_5005393814" description="Peroxidase" evidence="18">
    <location>
        <begin position="19"/>
        <end position="344"/>
    </location>
</feature>
<evidence type="ECO:0000256" key="9">
    <source>
        <dbReference type="ARBA" id="ARBA00023157"/>
    </source>
</evidence>
<comment type="cofactor">
    <cofactor evidence="15 18">
        <name>heme b</name>
        <dbReference type="ChEBI" id="CHEBI:60344"/>
    </cofactor>
    <text evidence="15 18">Binds 1 heme b (iron(II)-protoporphyrin IX) group per subunit.</text>
</comment>
<feature type="binding site" evidence="15">
    <location>
        <position position="248"/>
    </location>
    <ligand>
        <name>Ca(2+)</name>
        <dbReference type="ChEBI" id="CHEBI:29108"/>
        <label>2</label>
    </ligand>
</feature>
<comment type="subcellular location">
    <subcellularLocation>
        <location evidence="18">Secreted</location>
    </subcellularLocation>
</comment>
<keyword evidence="18" id="KW-0964">Secreted</keyword>
<dbReference type="OrthoDB" id="2113341at2759"/>
<protein>
    <recommendedName>
        <fullName evidence="18">Peroxidase</fullName>
        <ecNumber evidence="18">1.11.1.7</ecNumber>
    </recommendedName>
</protein>
<evidence type="ECO:0000256" key="7">
    <source>
        <dbReference type="ARBA" id="ARBA00023002"/>
    </source>
</evidence>
<organism evidence="20 21">
    <name type="scientific">Zostera marina</name>
    <name type="common">Eelgrass</name>
    <dbReference type="NCBI Taxonomy" id="29655"/>
    <lineage>
        <taxon>Eukaryota</taxon>
        <taxon>Viridiplantae</taxon>
        <taxon>Streptophyta</taxon>
        <taxon>Embryophyta</taxon>
        <taxon>Tracheophyta</taxon>
        <taxon>Spermatophyta</taxon>
        <taxon>Magnoliopsida</taxon>
        <taxon>Liliopsida</taxon>
        <taxon>Zosteraceae</taxon>
        <taxon>Zostera</taxon>
    </lineage>
</organism>
<proteinExistence type="inferred from homology"/>
<keyword evidence="9 17" id="KW-1015">Disulfide bond</keyword>
<dbReference type="PROSITE" id="PS00436">
    <property type="entry name" value="PEROXIDASE_2"/>
    <property type="match status" value="1"/>
</dbReference>
<evidence type="ECO:0000256" key="8">
    <source>
        <dbReference type="ARBA" id="ARBA00023004"/>
    </source>
</evidence>
<dbReference type="InterPro" id="IPR033905">
    <property type="entry name" value="Secretory_peroxidase"/>
</dbReference>
<evidence type="ECO:0000256" key="15">
    <source>
        <dbReference type="PIRSR" id="PIRSR600823-3"/>
    </source>
</evidence>
<comment type="function">
    <text evidence="18">Removal of H(2)O(2), oxidation of toxic reductants, biosynthesis and degradation of lignin, suberization, auxin catabolism, response to environmental stresses such as wounding, pathogen attack and oxidative stress.</text>
</comment>
<evidence type="ECO:0000256" key="11">
    <source>
        <dbReference type="ARBA" id="ARBA00023283"/>
    </source>
</evidence>
<dbReference type="CDD" id="cd00693">
    <property type="entry name" value="secretory_peroxidase"/>
    <property type="match status" value="1"/>
</dbReference>
<dbReference type="EC" id="1.11.1.7" evidence="18"/>
<dbReference type="OMA" id="RTNCELP"/>
<evidence type="ECO:0000256" key="14">
    <source>
        <dbReference type="PIRSR" id="PIRSR600823-2"/>
    </source>
</evidence>
<dbReference type="InterPro" id="IPR019794">
    <property type="entry name" value="Peroxidases_AS"/>
</dbReference>
<evidence type="ECO:0000256" key="6">
    <source>
        <dbReference type="ARBA" id="ARBA00022837"/>
    </source>
</evidence>
<dbReference type="InterPro" id="IPR002016">
    <property type="entry name" value="Haem_peroxidase"/>
</dbReference>
<feature type="binding site" evidence="14">
    <location>
        <position position="162"/>
    </location>
    <ligand>
        <name>substrate</name>
    </ligand>
</feature>
<dbReference type="SUPFAM" id="SSF48113">
    <property type="entry name" value="Heme-dependent peroxidases"/>
    <property type="match status" value="1"/>
</dbReference>
<evidence type="ECO:0000256" key="10">
    <source>
        <dbReference type="ARBA" id="ARBA00023180"/>
    </source>
</evidence>
<name>A0A0K9P323_ZOSMR</name>
<evidence type="ECO:0000313" key="21">
    <source>
        <dbReference type="Proteomes" id="UP000036987"/>
    </source>
</evidence>
<dbReference type="Proteomes" id="UP000036987">
    <property type="component" value="Unassembled WGS sequence"/>
</dbReference>
<dbReference type="InterPro" id="IPR010255">
    <property type="entry name" value="Haem_peroxidase_sf"/>
</dbReference>
<dbReference type="Gene3D" id="1.10.520.10">
    <property type="match status" value="1"/>
</dbReference>
<evidence type="ECO:0000256" key="16">
    <source>
        <dbReference type="PIRSR" id="PIRSR600823-4"/>
    </source>
</evidence>
<feature type="binding site" evidence="15">
    <location>
        <position position="256"/>
    </location>
    <ligand>
        <name>Ca(2+)</name>
        <dbReference type="ChEBI" id="CHEBI:29108"/>
        <label>2</label>
    </ligand>
</feature>
<keyword evidence="11" id="KW-0873">Pyrrolidone carboxylic acid</keyword>
<dbReference type="PRINTS" id="PR00458">
    <property type="entry name" value="PEROXIDASE"/>
</dbReference>
<dbReference type="InterPro" id="IPR000823">
    <property type="entry name" value="Peroxidase_pln"/>
</dbReference>
<feature type="site" description="Transition state stabilizer" evidence="16">
    <location>
        <position position="57"/>
    </location>
</feature>
<keyword evidence="6 15" id="KW-0106">Calcium</keyword>
<comment type="caution">
    <text evidence="20">The sequence shown here is derived from an EMBL/GenBank/DDBJ whole genome shotgun (WGS) entry which is preliminary data.</text>
</comment>
<feature type="binding site" evidence="15">
    <location>
        <position position="62"/>
    </location>
    <ligand>
        <name>Ca(2+)</name>
        <dbReference type="ChEBI" id="CHEBI:29108"/>
        <label>1</label>
    </ligand>
</feature>
<dbReference type="PANTHER" id="PTHR31235">
    <property type="entry name" value="PEROXIDASE 25-RELATED"/>
    <property type="match status" value="1"/>
</dbReference>
<evidence type="ECO:0000256" key="18">
    <source>
        <dbReference type="RuleBase" id="RU362060"/>
    </source>
</evidence>
<comment type="similarity">
    <text evidence="18">Belongs to the peroxidase family. Classical plant (class III) peroxidase subfamily.</text>
</comment>
<dbReference type="FunFam" id="1.10.520.10:FF:000009">
    <property type="entry name" value="Peroxidase"/>
    <property type="match status" value="1"/>
</dbReference>
<dbReference type="AlphaFoldDB" id="A0A0K9P323"/>
<keyword evidence="3 18" id="KW-0575">Peroxidase</keyword>
<evidence type="ECO:0000256" key="5">
    <source>
        <dbReference type="ARBA" id="ARBA00022723"/>
    </source>
</evidence>
<feature type="binding site" evidence="15">
    <location>
        <position position="85"/>
    </location>
    <ligand>
        <name>Ca(2+)</name>
        <dbReference type="ChEBI" id="CHEBI:29108"/>
        <label>1</label>
    </ligand>
</feature>
<feature type="binding site" evidence="15">
    <location>
        <position position="69"/>
    </location>
    <ligand>
        <name>Ca(2+)</name>
        <dbReference type="ChEBI" id="CHEBI:29108"/>
        <label>1</label>
    </ligand>
</feature>
<dbReference type="Gene3D" id="1.10.420.10">
    <property type="entry name" value="Peroxidase, domain 2"/>
    <property type="match status" value="1"/>
</dbReference>
<dbReference type="PROSITE" id="PS50873">
    <property type="entry name" value="PEROXIDASE_4"/>
    <property type="match status" value="1"/>
</dbReference>
<dbReference type="GO" id="GO:0046872">
    <property type="term" value="F:metal ion binding"/>
    <property type="evidence" value="ECO:0007669"/>
    <property type="project" value="UniProtKB-UniRule"/>
</dbReference>
<comment type="similarity">
    <text evidence="2">Belongs to the peroxidase family. Ascorbate peroxidase subfamily.</text>
</comment>
<feature type="binding site" evidence="15">
    <location>
        <position position="71"/>
    </location>
    <ligand>
        <name>Ca(2+)</name>
        <dbReference type="ChEBI" id="CHEBI:29108"/>
        <label>1</label>
    </ligand>
</feature>
<keyword evidence="18" id="KW-0732">Signal</keyword>
<gene>
    <name evidence="20" type="ORF">ZOSMA_44G00060</name>
</gene>
<dbReference type="EMBL" id="LFYR01001330">
    <property type="protein sequence ID" value="KMZ62607.1"/>
    <property type="molecule type" value="Genomic_DNA"/>
</dbReference>
<feature type="signal peptide" evidence="18">
    <location>
        <begin position="1"/>
        <end position="18"/>
    </location>
</feature>
<feature type="domain" description="Plant heme peroxidase family profile" evidence="19">
    <location>
        <begin position="20"/>
        <end position="328"/>
    </location>
</feature>
<feature type="disulfide bond" evidence="17">
    <location>
        <begin position="199"/>
        <end position="235"/>
    </location>
</feature>
<dbReference type="PROSITE" id="PS00435">
    <property type="entry name" value="PEROXIDASE_1"/>
    <property type="match status" value="1"/>
</dbReference>
<comment type="catalytic activity">
    <reaction evidence="1 18">
        <text>2 a phenolic donor + H2O2 = 2 a phenolic radical donor + 2 H2O</text>
        <dbReference type="Rhea" id="RHEA:56136"/>
        <dbReference type="ChEBI" id="CHEBI:15377"/>
        <dbReference type="ChEBI" id="CHEBI:16240"/>
        <dbReference type="ChEBI" id="CHEBI:139520"/>
        <dbReference type="ChEBI" id="CHEBI:139521"/>
        <dbReference type="EC" id="1.11.1.7"/>
    </reaction>
</comment>
<dbReference type="GO" id="GO:0042744">
    <property type="term" value="P:hydrogen peroxide catabolic process"/>
    <property type="evidence" value="ECO:0007669"/>
    <property type="project" value="UniProtKB-KW"/>
</dbReference>
<feature type="disulfide bond" evidence="17">
    <location>
        <begin position="63"/>
        <end position="68"/>
    </location>
</feature>
<dbReference type="STRING" id="29655.A0A0K9P323"/>
<feature type="binding site" evidence="15">
    <location>
        <position position="65"/>
    </location>
    <ligand>
        <name>Ca(2+)</name>
        <dbReference type="ChEBI" id="CHEBI:29108"/>
        <label>1</label>
    </ligand>
</feature>
<reference evidence="21" key="1">
    <citation type="journal article" date="2016" name="Nature">
        <title>The genome of the seagrass Zostera marina reveals angiosperm adaptation to the sea.</title>
        <authorList>
            <person name="Olsen J.L."/>
            <person name="Rouze P."/>
            <person name="Verhelst B."/>
            <person name="Lin Y.-C."/>
            <person name="Bayer T."/>
            <person name="Collen J."/>
            <person name="Dattolo E."/>
            <person name="De Paoli E."/>
            <person name="Dittami S."/>
            <person name="Maumus F."/>
            <person name="Michel G."/>
            <person name="Kersting A."/>
            <person name="Lauritano C."/>
            <person name="Lohaus R."/>
            <person name="Toepel M."/>
            <person name="Tonon T."/>
            <person name="Vanneste K."/>
            <person name="Amirebrahimi M."/>
            <person name="Brakel J."/>
            <person name="Bostroem C."/>
            <person name="Chovatia M."/>
            <person name="Grimwood J."/>
            <person name="Jenkins J.W."/>
            <person name="Jueterbock A."/>
            <person name="Mraz A."/>
            <person name="Stam W.T."/>
            <person name="Tice H."/>
            <person name="Bornberg-Bauer E."/>
            <person name="Green P.J."/>
            <person name="Pearson G.A."/>
            <person name="Procaccini G."/>
            <person name="Duarte C.M."/>
            <person name="Schmutz J."/>
            <person name="Reusch T.B.H."/>
            <person name="Van de Peer Y."/>
        </authorList>
    </citation>
    <scope>NUCLEOTIDE SEQUENCE [LARGE SCALE GENOMIC DNA]</scope>
    <source>
        <strain evidence="21">cv. Finnish</strain>
    </source>
</reference>
<sequence length="344" mass="37120">MKNIGVVVVLFALAVVHGDHLEVGFYEGSCPSAEALVQQVVAEDFLVDPGVAPGLIRLHFHDCFVRGCDASVLLNVSDDGSTEVERKAGPNLSLRGFKTINKAKAAVELNCPGVVSCSDILAFAARDSSSLSSAGSISWDVPAGRRDGRISILSEAQSGNLPPPFFNASSLVTNFEQKNLTAEDMVILSGAHSLGVAHCQAFTSRLYEDPNLPDSPPQTASGLSLAYADLLRKLCPSDPPVDLSAFMDVITPNTLDNKYYFGVLNNLGLLNSDNALREAVDLKAIVEKMSKYPVWWGKKFGVSMVKMGGIENTEEVVTEIRTNCELPNSITDFSNRYFKIRTDS</sequence>
<dbReference type="InterPro" id="IPR019793">
    <property type="entry name" value="Peroxidases_heam-ligand_BS"/>
</dbReference>
<dbReference type="GO" id="GO:0140825">
    <property type="term" value="F:lactoperoxidase activity"/>
    <property type="evidence" value="ECO:0007669"/>
    <property type="project" value="UniProtKB-EC"/>
</dbReference>
<evidence type="ECO:0000256" key="17">
    <source>
        <dbReference type="PIRSR" id="PIRSR600823-5"/>
    </source>
</evidence>
<feature type="binding site" description="axial binding residue" evidence="15">
    <location>
        <position position="192"/>
    </location>
    <ligand>
        <name>heme b</name>
        <dbReference type="ChEBI" id="CHEBI:60344"/>
    </ligand>
    <ligandPart>
        <name>Fe</name>
        <dbReference type="ChEBI" id="CHEBI:18248"/>
    </ligandPart>
</feature>
<keyword evidence="8 15" id="KW-0408">Iron</keyword>
<dbReference type="PRINTS" id="PR00461">
    <property type="entry name" value="PLPEROXIDASE"/>
</dbReference>
<keyword evidence="21" id="KW-1185">Reference proteome</keyword>